<dbReference type="RefSeq" id="WP_330198645.1">
    <property type="nucleotide sequence ID" value="NZ_JAZDRP010000003.1"/>
</dbReference>
<sequence length="281" mass="30221">MTAVSISAVMVSWRTGPALLDAIEAVLADTAITELILIDHENPADLRRQVETLAAGNSRLKIVRTDENLGFGRGCNLGAAKASGDQLLFLNPDTRIEAGTASRLADVLSGQPVTALAGARILGSGGAEQSGSRRRELTLWRALATFTGLSRLGLAQSFGMESEPVPAEPQEVAAVSGAAFMMSRQGFETLGGFDETYFLHVEDIDLCRRAGPVFFVPDAIVHHIGGTSEASPLAVEWHKAKSFFRYFWKFGSLPGRLALLLAAPLMFAAILLRGLWRQITR</sequence>
<protein>
    <submittedName>
        <fullName evidence="3">Glycosyltransferase family 2 protein</fullName>
        <ecNumber evidence="3">2.4.-.-</ecNumber>
    </submittedName>
</protein>
<dbReference type="PANTHER" id="PTHR43179:SF7">
    <property type="entry name" value="RHAMNOSYLTRANSFERASE WBBL"/>
    <property type="match status" value="1"/>
</dbReference>
<dbReference type="Pfam" id="PF00535">
    <property type="entry name" value="Glycos_transf_2"/>
    <property type="match status" value="1"/>
</dbReference>
<organism evidence="3 4">
    <name type="scientific">Hyphobacterium lacteum</name>
    <dbReference type="NCBI Taxonomy" id="3116575"/>
    <lineage>
        <taxon>Bacteria</taxon>
        <taxon>Pseudomonadati</taxon>
        <taxon>Pseudomonadota</taxon>
        <taxon>Alphaproteobacteria</taxon>
        <taxon>Maricaulales</taxon>
        <taxon>Maricaulaceae</taxon>
        <taxon>Hyphobacterium</taxon>
    </lineage>
</organism>
<feature type="transmembrane region" description="Helical" evidence="1">
    <location>
        <begin position="257"/>
        <end position="276"/>
    </location>
</feature>
<gene>
    <name evidence="3" type="ORF">V0U79_06375</name>
</gene>
<keyword evidence="3" id="KW-0808">Transferase</keyword>
<dbReference type="EMBL" id="JAZDRP010000003">
    <property type="protein sequence ID" value="MEE2525986.1"/>
    <property type="molecule type" value="Genomic_DNA"/>
</dbReference>
<name>A0ABU7LPZ5_9PROT</name>
<accession>A0ABU7LPZ5</accession>
<dbReference type="InterPro" id="IPR001173">
    <property type="entry name" value="Glyco_trans_2-like"/>
</dbReference>
<dbReference type="GO" id="GO:0016757">
    <property type="term" value="F:glycosyltransferase activity"/>
    <property type="evidence" value="ECO:0007669"/>
    <property type="project" value="UniProtKB-KW"/>
</dbReference>
<evidence type="ECO:0000313" key="4">
    <source>
        <dbReference type="Proteomes" id="UP001354971"/>
    </source>
</evidence>
<dbReference type="InterPro" id="IPR029044">
    <property type="entry name" value="Nucleotide-diphossugar_trans"/>
</dbReference>
<evidence type="ECO:0000256" key="1">
    <source>
        <dbReference type="SAM" id="Phobius"/>
    </source>
</evidence>
<dbReference type="EC" id="2.4.-.-" evidence="3"/>
<comment type="caution">
    <text evidence="3">The sequence shown here is derived from an EMBL/GenBank/DDBJ whole genome shotgun (WGS) entry which is preliminary data.</text>
</comment>
<keyword evidence="1" id="KW-1133">Transmembrane helix</keyword>
<keyword evidence="4" id="KW-1185">Reference proteome</keyword>
<dbReference type="SUPFAM" id="SSF53448">
    <property type="entry name" value="Nucleotide-diphospho-sugar transferases"/>
    <property type="match status" value="1"/>
</dbReference>
<keyword evidence="1" id="KW-0472">Membrane</keyword>
<reference evidence="3 4" key="1">
    <citation type="submission" date="2024-01" db="EMBL/GenBank/DDBJ databases">
        <title>Hyphobacterium bacterium isolated from marine sediment.</title>
        <authorList>
            <person name="Zhao S."/>
        </authorList>
    </citation>
    <scope>NUCLEOTIDE SEQUENCE [LARGE SCALE GENOMIC DNA]</scope>
    <source>
        <strain evidence="4">HN65</strain>
    </source>
</reference>
<evidence type="ECO:0000313" key="3">
    <source>
        <dbReference type="EMBL" id="MEE2525986.1"/>
    </source>
</evidence>
<dbReference type="Proteomes" id="UP001354971">
    <property type="component" value="Unassembled WGS sequence"/>
</dbReference>
<proteinExistence type="predicted"/>
<dbReference type="Gene3D" id="3.90.550.10">
    <property type="entry name" value="Spore Coat Polysaccharide Biosynthesis Protein SpsA, Chain A"/>
    <property type="match status" value="1"/>
</dbReference>
<keyword evidence="1" id="KW-0812">Transmembrane</keyword>
<feature type="domain" description="Glycosyltransferase 2-like" evidence="2">
    <location>
        <begin position="7"/>
        <end position="189"/>
    </location>
</feature>
<dbReference type="PANTHER" id="PTHR43179">
    <property type="entry name" value="RHAMNOSYLTRANSFERASE WBBL"/>
    <property type="match status" value="1"/>
</dbReference>
<keyword evidence="3" id="KW-0328">Glycosyltransferase</keyword>
<evidence type="ECO:0000259" key="2">
    <source>
        <dbReference type="Pfam" id="PF00535"/>
    </source>
</evidence>